<organism evidence="2 3">
    <name type="scientific">Chimaeribacter californicus</name>
    <dbReference type="NCBI Taxonomy" id="2060067"/>
    <lineage>
        <taxon>Bacteria</taxon>
        <taxon>Pseudomonadati</taxon>
        <taxon>Pseudomonadota</taxon>
        <taxon>Gammaproteobacteria</taxon>
        <taxon>Enterobacterales</taxon>
        <taxon>Yersiniaceae</taxon>
        <taxon>Chimaeribacter</taxon>
    </lineage>
</organism>
<dbReference type="AlphaFoldDB" id="A0A2N5EE92"/>
<dbReference type="RefSeq" id="WP_101815229.1">
    <property type="nucleotide sequence ID" value="NZ_PJZF01000003.1"/>
</dbReference>
<dbReference type="Proteomes" id="UP000234240">
    <property type="component" value="Unassembled WGS sequence"/>
</dbReference>
<comment type="caution">
    <text evidence="2">The sequence shown here is derived from an EMBL/GenBank/DDBJ whole genome shotgun (WGS) entry which is preliminary data.</text>
</comment>
<proteinExistence type="predicted"/>
<keyword evidence="3" id="KW-1185">Reference proteome</keyword>
<dbReference type="OrthoDB" id="6509865at2"/>
<accession>A0A2N5EE92</accession>
<protein>
    <submittedName>
        <fullName evidence="2">Uncharacterized protein</fullName>
    </submittedName>
</protein>
<feature type="transmembrane region" description="Helical" evidence="1">
    <location>
        <begin position="251"/>
        <end position="271"/>
    </location>
</feature>
<reference evidence="2 3" key="1">
    <citation type="submission" date="2017-12" db="EMBL/GenBank/DDBJ databases">
        <title>Characterization of six clinical isolates of Enterochimera gen. nov., a novel genus of the Yersiniaciae family and the three species Enterochimera arupensis sp. nov., Enterochimera coloradensis sp. nov, and Enterochimera californica sp. nov.</title>
        <authorList>
            <person name="Rossi A."/>
            <person name="Fisher M."/>
        </authorList>
    </citation>
    <scope>NUCLEOTIDE SEQUENCE [LARGE SCALE GENOMIC DNA]</scope>
    <source>
        <strain evidence="3">2015-Iso6</strain>
    </source>
</reference>
<feature type="transmembrane region" description="Helical" evidence="1">
    <location>
        <begin position="209"/>
        <end position="228"/>
    </location>
</feature>
<evidence type="ECO:0000313" key="2">
    <source>
        <dbReference type="EMBL" id="PLR40817.1"/>
    </source>
</evidence>
<keyword evidence="1" id="KW-0472">Membrane</keyword>
<name>A0A2N5EE92_9GAMM</name>
<dbReference type="EMBL" id="PJZF01000003">
    <property type="protein sequence ID" value="PLR40817.1"/>
    <property type="molecule type" value="Genomic_DNA"/>
</dbReference>
<evidence type="ECO:0000313" key="3">
    <source>
        <dbReference type="Proteomes" id="UP000234240"/>
    </source>
</evidence>
<evidence type="ECO:0000256" key="1">
    <source>
        <dbReference type="SAM" id="Phobius"/>
    </source>
</evidence>
<sequence>MRGEKPVNLRQLQEEVQNRKDIWEGAQNRYRNNIPDATLERIAMREAEYQEVAARLMALPPPPVLPPICGLCKITGELEAFSRQRCQADFEVDFYRTNPLPNASDAQRLAGGAAAMAAGSPALGALLASEDKPLVSTADYIQGQIKGMPFRGWVGMTDLKAGDEVEMVAEWQTDHYEVYAIAYPAERIISVCPRCEMGRYAYGWLRVKYMFILVMFLVSIPLFILPFFNGNTYLEGMLYILDLSKGNHGKMWSIIFIIDFMMCAVLAISAYKAYAPTTCKLAEDIFRTMGWASPEKIDLNKSTARHERRLKRAGKWYSPKRKDKPLRPTSKWAGQFEYWYYY</sequence>
<dbReference type="NCBIfam" id="NF041560">
    <property type="entry name" value="T6SS_Burk_ExIF"/>
    <property type="match status" value="1"/>
</dbReference>
<keyword evidence="1" id="KW-0812">Transmembrane</keyword>
<gene>
    <name evidence="2" type="ORF">CYR55_05940</name>
</gene>
<dbReference type="InterPro" id="IPR048130">
    <property type="entry name" value="T6SS_ExIF-like"/>
</dbReference>
<keyword evidence="1" id="KW-1133">Transmembrane helix</keyword>
<dbReference type="SUPFAM" id="SSF81442">
    <property type="entry name" value="Cytochrome c oxidase subunit I-like"/>
    <property type="match status" value="1"/>
</dbReference>
<dbReference type="InterPro" id="IPR036927">
    <property type="entry name" value="Cyt_c_oxase-like_su1_sf"/>
</dbReference>